<dbReference type="AlphaFoldDB" id="X0YPL8"/>
<comment type="caution">
    <text evidence="2">The sequence shown here is derived from an EMBL/GenBank/DDBJ whole genome shotgun (WGS) entry which is preliminary data.</text>
</comment>
<evidence type="ECO:0000256" key="1">
    <source>
        <dbReference type="SAM" id="MobiDB-lite"/>
    </source>
</evidence>
<feature type="non-terminal residue" evidence="2">
    <location>
        <position position="238"/>
    </location>
</feature>
<feature type="region of interest" description="Disordered" evidence="1">
    <location>
        <begin position="1"/>
        <end position="29"/>
    </location>
</feature>
<sequence>QKAASEPGKFGKKRGPSPKKITGQSQPKIEVDEASALKSQIKLEAKAAKQSETAYRKAANKVAAYITDIKAKGKISTRQAKLLLAKTLRSKLTDAKQVEKLNTYLTKVMGDATIAERLFNAKKKQSQIDKNIKKGLIGSENIALVEVLQELGKTDLSSIPLNKLDAFESLMNTYGVKPKRGALNIKTIGADTQIGLDILNSLEQTEKVDVAPKKKKKAKEYDLVEAITEIQTTKPKLE</sequence>
<organism evidence="2">
    <name type="scientific">marine sediment metagenome</name>
    <dbReference type="NCBI Taxonomy" id="412755"/>
    <lineage>
        <taxon>unclassified sequences</taxon>
        <taxon>metagenomes</taxon>
        <taxon>ecological metagenomes</taxon>
    </lineage>
</organism>
<protein>
    <submittedName>
        <fullName evidence="2">Uncharacterized protein</fullName>
    </submittedName>
</protein>
<feature type="non-terminal residue" evidence="2">
    <location>
        <position position="1"/>
    </location>
</feature>
<reference evidence="2" key="1">
    <citation type="journal article" date="2014" name="Front. Microbiol.">
        <title>High frequency of phylogenetically diverse reductive dehalogenase-homologous genes in deep subseafloor sedimentary metagenomes.</title>
        <authorList>
            <person name="Kawai M."/>
            <person name="Futagami T."/>
            <person name="Toyoda A."/>
            <person name="Takaki Y."/>
            <person name="Nishi S."/>
            <person name="Hori S."/>
            <person name="Arai W."/>
            <person name="Tsubouchi T."/>
            <person name="Morono Y."/>
            <person name="Uchiyama I."/>
            <person name="Ito T."/>
            <person name="Fujiyama A."/>
            <person name="Inagaki F."/>
            <person name="Takami H."/>
        </authorList>
    </citation>
    <scope>NUCLEOTIDE SEQUENCE</scope>
    <source>
        <strain evidence="2">Expedition CK06-06</strain>
    </source>
</reference>
<name>X0YPL8_9ZZZZ</name>
<gene>
    <name evidence="2" type="ORF">S01H1_75357</name>
</gene>
<dbReference type="EMBL" id="BARS01050483">
    <property type="protein sequence ID" value="GAG48852.1"/>
    <property type="molecule type" value="Genomic_DNA"/>
</dbReference>
<proteinExistence type="predicted"/>
<accession>X0YPL8</accession>
<evidence type="ECO:0000313" key="2">
    <source>
        <dbReference type="EMBL" id="GAG48852.1"/>
    </source>
</evidence>